<keyword evidence="6" id="KW-1185">Reference proteome</keyword>
<dbReference type="SUPFAM" id="SSF52058">
    <property type="entry name" value="L domain-like"/>
    <property type="match status" value="1"/>
</dbReference>
<dbReference type="PRINTS" id="PR00364">
    <property type="entry name" value="DISEASERSIST"/>
</dbReference>
<dbReference type="InterPro" id="IPR032675">
    <property type="entry name" value="LRR_dom_sf"/>
</dbReference>
<evidence type="ECO:0000259" key="4">
    <source>
        <dbReference type="Pfam" id="PF23598"/>
    </source>
</evidence>
<dbReference type="InterPro" id="IPR027417">
    <property type="entry name" value="P-loop_NTPase"/>
</dbReference>
<dbReference type="InterPro" id="IPR042197">
    <property type="entry name" value="Apaf_helical"/>
</dbReference>
<evidence type="ECO:0000313" key="5">
    <source>
        <dbReference type="EMBL" id="KAJ7963281.1"/>
    </source>
</evidence>
<dbReference type="KEGG" id="qsa:O6P43_018399"/>
<dbReference type="InterPro" id="IPR055414">
    <property type="entry name" value="LRR_R13L4/SHOC2-like"/>
</dbReference>
<dbReference type="SUPFAM" id="SSF52540">
    <property type="entry name" value="P-loop containing nucleoside triphosphate hydrolases"/>
    <property type="match status" value="1"/>
</dbReference>
<dbReference type="InterPro" id="IPR002182">
    <property type="entry name" value="NB-ARC"/>
</dbReference>
<organism evidence="5 6">
    <name type="scientific">Quillaja saponaria</name>
    <name type="common">Soap bark tree</name>
    <dbReference type="NCBI Taxonomy" id="32244"/>
    <lineage>
        <taxon>Eukaryota</taxon>
        <taxon>Viridiplantae</taxon>
        <taxon>Streptophyta</taxon>
        <taxon>Embryophyta</taxon>
        <taxon>Tracheophyta</taxon>
        <taxon>Spermatophyta</taxon>
        <taxon>Magnoliopsida</taxon>
        <taxon>eudicotyledons</taxon>
        <taxon>Gunneridae</taxon>
        <taxon>Pentapetalae</taxon>
        <taxon>rosids</taxon>
        <taxon>fabids</taxon>
        <taxon>Fabales</taxon>
        <taxon>Quillajaceae</taxon>
        <taxon>Quillaja</taxon>
    </lineage>
</organism>
<dbReference type="Gene3D" id="3.40.50.300">
    <property type="entry name" value="P-loop containing nucleotide triphosphate hydrolases"/>
    <property type="match status" value="1"/>
</dbReference>
<dbReference type="GO" id="GO:0043531">
    <property type="term" value="F:ADP binding"/>
    <property type="evidence" value="ECO:0007669"/>
    <property type="project" value="InterPro"/>
</dbReference>
<dbReference type="Pfam" id="PF23598">
    <property type="entry name" value="LRR_14"/>
    <property type="match status" value="1"/>
</dbReference>
<sequence length="1011" mass="117150">MELEIQTVKLVIILQAFLKDLHMLQLQSETEKVWVKQAEHMILEAENAIDIFISGRPNQVRWLWTFGHWIARHELKMEMKHVQTELNKLLERKERYDFKFIYTDASKLLLHRNPLTLEDTNLNDISSAVSKISTRLSNLPPMRKQVINEIKPLQDQLNHLYKLFNDAAGELLFNSRKLGLEQVKNIAQVAESSIELKTYMEEGRPKYLKGIEPIKRTIFLLDRTLTVCHIEQNQSRSVIGLEEDVHVVLFQLTTGEETCLISIQGMEGIGKTTLAKEVYHHRTILKHFPVRAWVNVFQVRKLFKQQNADQSPIRKFWIEKLRKQLAGGDGPYLLVLDRITSTTDWDMLREVLPQSLNGTNGSRILLTTRYDRESIYACENVRSGGVIYWRYYVRLRTKEQSWKLYKQMLRLLDEQIEPREKNLNKKVVGRCGGLPLSIVTLAYKKRVADELHRALERFNQGWGQGPWFNNLESNFTVPHTETSFFGMTYQTRMLNHETTFLLEYLSYLRLFPRDFEIPARRVVALSLAEGILYLDNPDIATSSECALVEEHLLRLINLNLIQIVEGKFGGKTKTCCLPGVVGELILRYKDIRSQYGIKLNKSLQGRIVDNYDNNDESFEHIHGVDTNSPDVWLKYRDLLSFISTDTREGNKPREDIRNFLNRGIANECFGKLKVLDLERVFRPQLPETIAKLIELRYLGLRWTYIEEIPSCIGNLYNLKTLDLKHTHIRNLPITIWKMLNLQHLYLDQIYRGVFLYEPKTGSLKNLQTLWGAFLDERSPLLQSGNHSSPVVQLQSLTKLGLTIQLERLKQKDLAKWVANLINLQCLRLRSINHGGKPQALHLEPLSRLKNLCSLNLCGNLESISISNYFPETLTDLTLSATNLQNDPMQDLMSFTNLRSLCLYSDSFMGEGIVCSFGLLPQLNILKIWKLKALKKLDILEQAMPSLWELEIRSCHLLEVPSGVEHLSNLHELKLRDMPENFTTTIEQNKKQIWSDLHKNPAVTITSPYSPC</sequence>
<reference evidence="5" key="1">
    <citation type="journal article" date="2023" name="Science">
        <title>Elucidation of the pathway for biosynthesis of saponin adjuvants from the soapbark tree.</title>
        <authorList>
            <person name="Reed J."/>
            <person name="Orme A."/>
            <person name="El-Demerdash A."/>
            <person name="Owen C."/>
            <person name="Martin L.B.B."/>
            <person name="Misra R.C."/>
            <person name="Kikuchi S."/>
            <person name="Rejzek M."/>
            <person name="Martin A.C."/>
            <person name="Harkess A."/>
            <person name="Leebens-Mack J."/>
            <person name="Louveau T."/>
            <person name="Stephenson M.J."/>
            <person name="Osbourn A."/>
        </authorList>
    </citation>
    <scope>NUCLEOTIDE SEQUENCE</scope>
    <source>
        <strain evidence="5">S10</strain>
    </source>
</reference>
<name>A0AAD7PPD7_QUISA</name>
<dbReference type="EMBL" id="JARAOO010000007">
    <property type="protein sequence ID" value="KAJ7963281.1"/>
    <property type="molecule type" value="Genomic_DNA"/>
</dbReference>
<accession>A0AAD7PPD7</accession>
<evidence type="ECO:0000259" key="3">
    <source>
        <dbReference type="Pfam" id="PF00931"/>
    </source>
</evidence>
<keyword evidence="1" id="KW-0677">Repeat</keyword>
<gene>
    <name evidence="5" type="ORF">O6P43_018399</name>
</gene>
<comment type="caution">
    <text evidence="5">The sequence shown here is derived from an EMBL/GenBank/DDBJ whole genome shotgun (WGS) entry which is preliminary data.</text>
</comment>
<dbReference type="PANTHER" id="PTHR36766:SF64">
    <property type="entry name" value="OS12G0206100 PROTEIN"/>
    <property type="match status" value="1"/>
</dbReference>
<proteinExistence type="predicted"/>
<dbReference type="Gene3D" id="3.80.10.10">
    <property type="entry name" value="Ribonuclease Inhibitor"/>
    <property type="match status" value="1"/>
</dbReference>
<dbReference type="PANTHER" id="PTHR36766">
    <property type="entry name" value="PLANT BROAD-SPECTRUM MILDEW RESISTANCE PROTEIN RPW8"/>
    <property type="match status" value="1"/>
</dbReference>
<dbReference type="Proteomes" id="UP001163823">
    <property type="component" value="Chromosome 7"/>
</dbReference>
<dbReference type="Gene3D" id="1.10.8.430">
    <property type="entry name" value="Helical domain of apoptotic protease-activating factors"/>
    <property type="match status" value="1"/>
</dbReference>
<feature type="domain" description="NB-ARC" evidence="3">
    <location>
        <begin position="243"/>
        <end position="407"/>
    </location>
</feature>
<protein>
    <submittedName>
        <fullName evidence="5">Disease resistance protein</fullName>
    </submittedName>
</protein>
<dbReference type="AlphaFoldDB" id="A0AAD7PPD7"/>
<dbReference type="Pfam" id="PF00931">
    <property type="entry name" value="NB-ARC"/>
    <property type="match status" value="1"/>
</dbReference>
<evidence type="ECO:0000256" key="1">
    <source>
        <dbReference type="ARBA" id="ARBA00022737"/>
    </source>
</evidence>
<evidence type="ECO:0000313" key="6">
    <source>
        <dbReference type="Proteomes" id="UP001163823"/>
    </source>
</evidence>
<evidence type="ECO:0000256" key="2">
    <source>
        <dbReference type="ARBA" id="ARBA00022821"/>
    </source>
</evidence>
<dbReference type="GO" id="GO:0006952">
    <property type="term" value="P:defense response"/>
    <property type="evidence" value="ECO:0007669"/>
    <property type="project" value="UniProtKB-KW"/>
</dbReference>
<feature type="domain" description="Disease resistance R13L4/SHOC-2-like LRR" evidence="4">
    <location>
        <begin position="667"/>
        <end position="1000"/>
    </location>
</feature>
<keyword evidence="2" id="KW-0611">Plant defense</keyword>